<dbReference type="SUPFAM" id="SSF57667">
    <property type="entry name" value="beta-beta-alpha zinc fingers"/>
    <property type="match status" value="1"/>
</dbReference>
<dbReference type="SUPFAM" id="SSF82199">
    <property type="entry name" value="SET domain"/>
    <property type="match status" value="1"/>
</dbReference>
<feature type="region of interest" description="Disordered" evidence="4">
    <location>
        <begin position="188"/>
        <end position="248"/>
    </location>
</feature>
<evidence type="ECO:0000256" key="2">
    <source>
        <dbReference type="ARBA" id="ARBA00023242"/>
    </source>
</evidence>
<feature type="region of interest" description="Disordered" evidence="4">
    <location>
        <begin position="325"/>
        <end position="345"/>
    </location>
</feature>
<dbReference type="GeneTree" id="ENSGT00890000139463"/>
<feature type="domain" description="C2H2-type" evidence="5">
    <location>
        <begin position="515"/>
        <end position="538"/>
    </location>
</feature>
<dbReference type="GO" id="GO:0005634">
    <property type="term" value="C:nucleus"/>
    <property type="evidence" value="ECO:0007669"/>
    <property type="project" value="UniProtKB-SubCell"/>
</dbReference>
<keyword evidence="2" id="KW-0539">Nucleus</keyword>
<feature type="compositionally biased region" description="Basic and acidic residues" evidence="4">
    <location>
        <begin position="190"/>
        <end position="202"/>
    </location>
</feature>
<dbReference type="GO" id="GO:0008270">
    <property type="term" value="F:zinc ion binding"/>
    <property type="evidence" value="ECO:0007669"/>
    <property type="project" value="UniProtKB-KW"/>
</dbReference>
<evidence type="ECO:0000259" key="6">
    <source>
        <dbReference type="PROSITE" id="PS50280"/>
    </source>
</evidence>
<dbReference type="PANTHER" id="PTHR16516:SF7">
    <property type="entry name" value="PR DOMAIN ZINC FINGER PROTEIN 8"/>
    <property type="match status" value="1"/>
</dbReference>
<dbReference type="AlphaFoldDB" id="A0AAY5KLT7"/>
<dbReference type="Gene3D" id="2.170.270.10">
    <property type="entry name" value="SET domain"/>
    <property type="match status" value="1"/>
</dbReference>
<reference evidence="7 8" key="1">
    <citation type="submission" date="2020-02" db="EMBL/GenBank/DDBJ databases">
        <title>Esox lucius (northern pike) genome, fEsoLuc1, primary haplotype.</title>
        <authorList>
            <person name="Myers G."/>
            <person name="Karagic N."/>
            <person name="Meyer A."/>
            <person name="Pippel M."/>
            <person name="Reichard M."/>
            <person name="Winkler S."/>
            <person name="Tracey A."/>
            <person name="Sims Y."/>
            <person name="Howe K."/>
            <person name="Rhie A."/>
            <person name="Formenti G."/>
            <person name="Durbin R."/>
            <person name="Fedrigo O."/>
            <person name="Jarvis E.D."/>
        </authorList>
    </citation>
    <scope>NUCLEOTIDE SEQUENCE [LARGE SCALE GENOMIC DNA]</scope>
</reference>
<dbReference type="PROSITE" id="PS50280">
    <property type="entry name" value="SET"/>
    <property type="match status" value="1"/>
</dbReference>
<dbReference type="Pfam" id="PF21549">
    <property type="entry name" value="PRDM2_PR"/>
    <property type="match status" value="1"/>
</dbReference>
<dbReference type="InterPro" id="IPR046341">
    <property type="entry name" value="SET_dom_sf"/>
</dbReference>
<comment type="subcellular location">
    <subcellularLocation>
        <location evidence="1">Nucleus</location>
    </subcellularLocation>
</comment>
<dbReference type="PANTHER" id="PTHR16516">
    <property type="entry name" value="AGAP007109-PA"/>
    <property type="match status" value="1"/>
</dbReference>
<dbReference type="InterPro" id="IPR013087">
    <property type="entry name" value="Znf_C2H2_type"/>
</dbReference>
<keyword evidence="3" id="KW-0479">Metal-binding</keyword>
<dbReference type="PROSITE" id="PS00028">
    <property type="entry name" value="ZINC_FINGER_C2H2_1"/>
    <property type="match status" value="2"/>
</dbReference>
<dbReference type="SMART" id="SM00355">
    <property type="entry name" value="ZnF_C2H2"/>
    <property type="match status" value="3"/>
</dbReference>
<dbReference type="InterPro" id="IPR052296">
    <property type="entry name" value="TR-Histone_Methyltrans"/>
</dbReference>
<keyword evidence="8" id="KW-1185">Reference proteome</keyword>
<feature type="domain" description="C2H2-type" evidence="5">
    <location>
        <begin position="468"/>
        <end position="491"/>
    </location>
</feature>
<feature type="domain" description="C2H2-type" evidence="5">
    <location>
        <begin position="156"/>
        <end position="184"/>
    </location>
</feature>
<reference evidence="7" key="3">
    <citation type="submission" date="2025-09" db="UniProtKB">
        <authorList>
            <consortium name="Ensembl"/>
        </authorList>
    </citation>
    <scope>IDENTIFICATION</scope>
</reference>
<accession>A0AAY5KLT7</accession>
<evidence type="ECO:0000259" key="5">
    <source>
        <dbReference type="PROSITE" id="PS50157"/>
    </source>
</evidence>
<proteinExistence type="predicted"/>
<dbReference type="Gene3D" id="3.30.160.60">
    <property type="entry name" value="Classic Zinc Finger"/>
    <property type="match status" value="1"/>
</dbReference>
<dbReference type="Pfam" id="PF00096">
    <property type="entry name" value="zf-C2H2"/>
    <property type="match status" value="1"/>
</dbReference>
<evidence type="ECO:0000256" key="3">
    <source>
        <dbReference type="PROSITE-ProRule" id="PRU00042"/>
    </source>
</evidence>
<feature type="domain" description="SET" evidence="6">
    <location>
        <begin position="14"/>
        <end position="134"/>
    </location>
</feature>
<evidence type="ECO:0000313" key="7">
    <source>
        <dbReference type="Ensembl" id="ENSELUP00000089265.1"/>
    </source>
</evidence>
<dbReference type="Proteomes" id="UP000265140">
    <property type="component" value="Chromosome 14"/>
</dbReference>
<feature type="compositionally biased region" description="Polar residues" evidence="4">
    <location>
        <begin position="325"/>
        <end position="336"/>
    </location>
</feature>
<keyword evidence="3" id="KW-0862">Zinc</keyword>
<name>A0AAY5KLT7_ESOLU</name>
<reference evidence="7" key="2">
    <citation type="submission" date="2025-08" db="UniProtKB">
        <authorList>
            <consortium name="Ensembl"/>
        </authorList>
    </citation>
    <scope>IDENTIFICATION</scope>
</reference>
<feature type="compositionally biased region" description="Polar residues" evidence="4">
    <location>
        <begin position="235"/>
        <end position="246"/>
    </location>
</feature>
<evidence type="ECO:0000313" key="8">
    <source>
        <dbReference type="Proteomes" id="UP000265140"/>
    </source>
</evidence>
<organism evidence="7 8">
    <name type="scientific">Esox lucius</name>
    <name type="common">Northern pike</name>
    <dbReference type="NCBI Taxonomy" id="8010"/>
    <lineage>
        <taxon>Eukaryota</taxon>
        <taxon>Metazoa</taxon>
        <taxon>Chordata</taxon>
        <taxon>Craniata</taxon>
        <taxon>Vertebrata</taxon>
        <taxon>Euteleostomi</taxon>
        <taxon>Actinopterygii</taxon>
        <taxon>Neopterygii</taxon>
        <taxon>Teleostei</taxon>
        <taxon>Protacanthopterygii</taxon>
        <taxon>Esociformes</taxon>
        <taxon>Esocidae</taxon>
        <taxon>Esox</taxon>
    </lineage>
</organism>
<dbReference type="InterPro" id="IPR001214">
    <property type="entry name" value="SET_dom"/>
</dbReference>
<dbReference type="InterPro" id="IPR036236">
    <property type="entry name" value="Znf_C2H2_sf"/>
</dbReference>
<keyword evidence="3" id="KW-0863">Zinc-finger</keyword>
<sequence>MDVLDADLHSKLFWNLEARSTQRWITDFFTRVHTTCDVPPNAIFGPCELKHTSVYDSIAFIALKSIDRITAPYILRVDTSAPNTRSGGPMWLRLVQSARSGEEQNLEAYVKNGQLFYRALRAIQKEEELLVWYGKELSNLLLLKPLQILSKGAGLYRCVNCDQRFGSEFPFLAHRRFICTLRQPNSLTKLGHDKPNTNHDNSDSVNANKLGHKQNDPQDGKPTTDFHNLARDMENTGNKTGFSGVQSAGALKRKRMEVEGDCSSSRIPILKQEPVDRGYCDLSMIQQPCPVSCHMPPIPIRKASTEDGPTRPQLSLKKSEIEVLTTNSRNQNDQTGSGRGVDQRHPKNMLSKYILRSGETSTDTLVGTSIFSNVSVPENRSVFSQAPRSVPLHHTIPLLDRTKSTIAKTQFHRPILVKGISKPRHPLYSPAALWTRPPDRHLVQVPPSPVLLAPSVPRLSPHFLPVQNWCAKCNLSFRLTSDLVQHMRSLHKRALDATVSGSGIKQQYKDKEDRLKCSICSEVFRQRHHLARHLTSHT</sequence>
<dbReference type="Ensembl" id="ENSELUT00000094728.1">
    <property type="protein sequence ID" value="ENSELUP00000089265.1"/>
    <property type="gene ID" value="ENSELUG00000035133.1"/>
</dbReference>
<feature type="compositionally biased region" description="Basic and acidic residues" evidence="4">
    <location>
        <begin position="213"/>
        <end position="234"/>
    </location>
</feature>
<evidence type="ECO:0000256" key="4">
    <source>
        <dbReference type="SAM" id="MobiDB-lite"/>
    </source>
</evidence>
<protein>
    <submittedName>
        <fullName evidence="7">PR/SET domain 8a</fullName>
    </submittedName>
</protein>
<dbReference type="GO" id="GO:0006355">
    <property type="term" value="P:regulation of DNA-templated transcription"/>
    <property type="evidence" value="ECO:0007669"/>
    <property type="project" value="TreeGrafter"/>
</dbReference>
<dbReference type="GO" id="GO:0014003">
    <property type="term" value="P:oligodendrocyte development"/>
    <property type="evidence" value="ECO:0007669"/>
    <property type="project" value="TreeGrafter"/>
</dbReference>
<evidence type="ECO:0000256" key="1">
    <source>
        <dbReference type="ARBA" id="ARBA00004123"/>
    </source>
</evidence>
<dbReference type="PROSITE" id="PS50157">
    <property type="entry name" value="ZINC_FINGER_C2H2_2"/>
    <property type="match status" value="3"/>
</dbReference>